<reference evidence="2" key="1">
    <citation type="submission" date="2016-04" db="EMBL/GenBank/DDBJ databases">
        <title>Cephalotus genome sequencing.</title>
        <authorList>
            <person name="Fukushima K."/>
            <person name="Hasebe M."/>
            <person name="Fang X."/>
        </authorList>
    </citation>
    <scope>NUCLEOTIDE SEQUENCE [LARGE SCALE GENOMIC DNA]</scope>
    <source>
        <strain evidence="2">cv. St1</strain>
    </source>
</reference>
<evidence type="ECO:0008006" key="3">
    <source>
        <dbReference type="Google" id="ProtNLM"/>
    </source>
</evidence>
<dbReference type="Proteomes" id="UP000187406">
    <property type="component" value="Unassembled WGS sequence"/>
</dbReference>
<dbReference type="STRING" id="3775.A0A1Q3BMB0"/>
<dbReference type="InterPro" id="IPR021109">
    <property type="entry name" value="Peptidase_aspartic_dom_sf"/>
</dbReference>
<dbReference type="CDD" id="cd00303">
    <property type="entry name" value="retropepsin_like"/>
    <property type="match status" value="1"/>
</dbReference>
<evidence type="ECO:0000313" key="1">
    <source>
        <dbReference type="EMBL" id="GAV68962.1"/>
    </source>
</evidence>
<comment type="caution">
    <text evidence="1">The sequence shown here is derived from an EMBL/GenBank/DDBJ whole genome shotgun (WGS) entry which is preliminary data.</text>
</comment>
<name>A0A1Q3BMB0_CEPFO</name>
<evidence type="ECO:0000313" key="2">
    <source>
        <dbReference type="Proteomes" id="UP000187406"/>
    </source>
</evidence>
<dbReference type="EMBL" id="BDDD01000674">
    <property type="protein sequence ID" value="GAV68962.1"/>
    <property type="molecule type" value="Genomic_DNA"/>
</dbReference>
<gene>
    <name evidence="1" type="ORF">CFOL_v3_12465</name>
</gene>
<proteinExistence type="predicted"/>
<dbReference type="InParanoid" id="A0A1Q3BMB0"/>
<dbReference type="Gene3D" id="2.40.70.10">
    <property type="entry name" value="Acid Proteases"/>
    <property type="match status" value="1"/>
</dbReference>
<dbReference type="AlphaFoldDB" id="A0A1Q3BMB0"/>
<protein>
    <recommendedName>
        <fullName evidence="3">RVP_2 domain-containing protein</fullName>
    </recommendedName>
</protein>
<accession>A0A1Q3BMB0</accession>
<sequence length="136" mass="15375">MRAQKREESKVGLQNLFLEEPRQVGLEEIFVLKEGIKIYFEKPSIQQNKHLKPLYIKAFIDGIPINRILVDNGEAVNILPLNLLQRLGKNESHLQSTDVTVCGFSRKITKSNGVFPVKLRVGNCLKIAAFFVVTAN</sequence>
<organism evidence="1 2">
    <name type="scientific">Cephalotus follicularis</name>
    <name type="common">Albany pitcher plant</name>
    <dbReference type="NCBI Taxonomy" id="3775"/>
    <lineage>
        <taxon>Eukaryota</taxon>
        <taxon>Viridiplantae</taxon>
        <taxon>Streptophyta</taxon>
        <taxon>Embryophyta</taxon>
        <taxon>Tracheophyta</taxon>
        <taxon>Spermatophyta</taxon>
        <taxon>Magnoliopsida</taxon>
        <taxon>eudicotyledons</taxon>
        <taxon>Gunneridae</taxon>
        <taxon>Pentapetalae</taxon>
        <taxon>rosids</taxon>
        <taxon>fabids</taxon>
        <taxon>Oxalidales</taxon>
        <taxon>Cephalotaceae</taxon>
        <taxon>Cephalotus</taxon>
    </lineage>
</organism>
<dbReference type="OrthoDB" id="1738459at2759"/>
<keyword evidence="2" id="KW-1185">Reference proteome</keyword>